<accession>A0A1J1IDM3</accession>
<protein>
    <submittedName>
        <fullName evidence="2">CLUMA_CG009974, isoform A</fullName>
    </submittedName>
</protein>
<dbReference type="PROSITE" id="PS51257">
    <property type="entry name" value="PROKAR_LIPOPROTEIN"/>
    <property type="match status" value="1"/>
</dbReference>
<reference evidence="2 3" key="1">
    <citation type="submission" date="2015-04" db="EMBL/GenBank/DDBJ databases">
        <authorList>
            <person name="Syromyatnikov M.Y."/>
            <person name="Popov V.N."/>
        </authorList>
    </citation>
    <scope>NUCLEOTIDE SEQUENCE [LARGE SCALE GENOMIC DNA]</scope>
</reference>
<sequence>MINRVLIVKGQIMDNQSIKALLMIMLLSCFSVSCSELIRPPSPPQVNYAFNKFRPPPAPEPTFIQRITSWIFPWGGVSEEEEFQFKASAKIDNQIHDRPVHYSRPPLTRVNPSPIREVEHAAPRTSPSPPITKCSPCNKVPWIPMMPTYQLPLVNSNSGGQQQHQQRQIYFKHHFGNESPYAQIPPDLSHKYGPPSNQQPLLGKFPNNGHQLYGVPPPQHNQQQHQERFQYTTPVYTKTTFRPNNKIIDPLAITFTTVRPNNNNRPLRFTSTGSITNPEYIPPPNVLPLEGETGNGFVPIPIPNLSPTPIPPLFDAKDFNINPYRSQKTGSIKLVPLDPVAQVSNNVNVQVKPEKNLAKLEALKESPSVEVVNSNLVAEFTINGNSIQHESVTTREPFKKDSSFSLDVVNNLDVKSTIHQPIVVESLETVTDSSFAGSEHAFEHNVQQSLDLLANQVKAPNDDIFYTSNSNRFVNNLQSQEFIETTTTDDSYIVKFEPSIQTAADLAAEKTNKSLPSKNRDRATPLELLDLPIYYVTQTSTETPPPFKPLEEYTKKLATLWTSPLPISTSTDATVTPTYRQTEATIATSPSTSSPPTTLSFLAKLSSVPFLGITPPREPPKPPPSTKKPKQIQIVIPYTSYHKPSPFKVAQEQEIITYRPIRGHYLTHPTKKERKEIKSSTDDDKFNSHGYHNDQEYHEHGQESKIVESLVTVEPSKTTKYLTKILANNIRDLLKNEKTPKPPKIDIIKLQKNIDGWTEQSFLGKTSTTSLMGHTKAIPKSFLSTTMKATTFMKFPTTTLSPKTTFDPDLMEETKRQYDSILYKKDDNLLYVKRHDRFLDRDNELVLINNNLTYNNLDSGVKVFAPKTTLTPKELWKRLHVTISPLTNEKIYVVTPQPLQEFYREESTTFKPRFAVRPTVAGRKQPKKFKPEMLRRNDEIMDFDQVKTIDENSKVIRIITPQQNDEVTRPIEVTSVKP</sequence>
<dbReference type="AlphaFoldDB" id="A0A1J1IDM3"/>
<gene>
    <name evidence="2" type="ORF">CLUMA_CG009974</name>
</gene>
<dbReference type="EMBL" id="CVRI01000044">
    <property type="protein sequence ID" value="CRK96545.1"/>
    <property type="molecule type" value="Genomic_DNA"/>
</dbReference>
<organism evidence="2 3">
    <name type="scientific">Clunio marinus</name>
    <dbReference type="NCBI Taxonomy" id="568069"/>
    <lineage>
        <taxon>Eukaryota</taxon>
        <taxon>Metazoa</taxon>
        <taxon>Ecdysozoa</taxon>
        <taxon>Arthropoda</taxon>
        <taxon>Hexapoda</taxon>
        <taxon>Insecta</taxon>
        <taxon>Pterygota</taxon>
        <taxon>Neoptera</taxon>
        <taxon>Endopterygota</taxon>
        <taxon>Diptera</taxon>
        <taxon>Nematocera</taxon>
        <taxon>Chironomoidea</taxon>
        <taxon>Chironomidae</taxon>
        <taxon>Clunio</taxon>
    </lineage>
</organism>
<feature type="region of interest" description="Disordered" evidence="1">
    <location>
        <begin position="611"/>
        <end position="630"/>
    </location>
</feature>
<name>A0A1J1IDM3_9DIPT</name>
<evidence type="ECO:0000256" key="1">
    <source>
        <dbReference type="SAM" id="MobiDB-lite"/>
    </source>
</evidence>
<evidence type="ECO:0000313" key="2">
    <source>
        <dbReference type="EMBL" id="CRK96545.1"/>
    </source>
</evidence>
<dbReference type="OrthoDB" id="6630523at2759"/>
<evidence type="ECO:0000313" key="3">
    <source>
        <dbReference type="Proteomes" id="UP000183832"/>
    </source>
</evidence>
<keyword evidence="3" id="KW-1185">Reference proteome</keyword>
<proteinExistence type="predicted"/>
<dbReference type="Proteomes" id="UP000183832">
    <property type="component" value="Unassembled WGS sequence"/>
</dbReference>